<proteinExistence type="inferred from homology"/>
<evidence type="ECO:0000256" key="7">
    <source>
        <dbReference type="SAM" id="SignalP"/>
    </source>
</evidence>
<evidence type="ECO:0000259" key="8">
    <source>
        <dbReference type="Pfam" id="PF00263"/>
    </source>
</evidence>
<protein>
    <submittedName>
        <fullName evidence="9">Secretion protein</fullName>
    </submittedName>
</protein>
<dbReference type="InterPro" id="IPR050810">
    <property type="entry name" value="Bact_Secretion_Sys_Channel"/>
</dbReference>
<dbReference type="Proteomes" id="UP001596379">
    <property type="component" value="Unassembled WGS sequence"/>
</dbReference>
<evidence type="ECO:0000256" key="3">
    <source>
        <dbReference type="ARBA" id="ARBA00023136"/>
    </source>
</evidence>
<comment type="similarity">
    <text evidence="5">Belongs to the bacterial secretin family.</text>
</comment>
<organism evidence="9 10">
    <name type="scientific">Herminiimonas aquatilis</name>
    <dbReference type="NCBI Taxonomy" id="345342"/>
    <lineage>
        <taxon>Bacteria</taxon>
        <taxon>Pseudomonadati</taxon>
        <taxon>Pseudomonadota</taxon>
        <taxon>Betaproteobacteria</taxon>
        <taxon>Burkholderiales</taxon>
        <taxon>Oxalobacteraceae</taxon>
        <taxon>Herminiimonas</taxon>
    </lineage>
</organism>
<gene>
    <name evidence="9" type="ORF">ACFQO0_03795</name>
</gene>
<dbReference type="InterPro" id="IPR004846">
    <property type="entry name" value="T2SS/T3SS_dom"/>
</dbReference>
<evidence type="ECO:0000256" key="5">
    <source>
        <dbReference type="RuleBase" id="RU004003"/>
    </source>
</evidence>
<evidence type="ECO:0000313" key="10">
    <source>
        <dbReference type="Proteomes" id="UP001596379"/>
    </source>
</evidence>
<sequence>MNKITHSMRLSKIAAALTMALCLTSPAHADETAKSFAEMLKAVPLIPAGSYDSEMLAKVTNAVNFIKQQDLPQAQLAINEALQLDARNSHLHFLNGFVYHLQARQGDTQKAEMALEGYQQALRIDPSNWIAKEFLGLAYMDLKQFDNAKLAFSDVLLLTPESSVSIYGLMVSSYLTGDARTACAMADQFQKTSMSTTANRGFIRSSVSVYASCGNFAQADRMRDNLSKLTNSGPEVERVDRRLAQWKSFYLKQEQTTANTKTPAGGMMKTSLSDYPVNGRPVQLAQAFTSSAPAYRPPPRQEDPVADNQASAAEPLAVPVAATPVVTAAADAAGSGPRMLLIDVVLLSTQELMATSKGINLLNALTLQLGSGTTAAYSRIVTSNSLNGATPDVSTAITRAVSIPALSYSLNIANANSSVNEVLARPTLAAIEGLPSEFFSGTNLSAGLVSTSQQGGTTIVPLDKRFGIKLSVTPTFLPQGRVQLKIEAQRTALNASSETSRVAYQIEIGELTANANVVMNLGETLLLSGLSEKTRTSTRDGVPGLQDVPVVQYLFSNKKTNDLQRSALILITPRAPIQIADDAANESRSMALRMKELREKFGFANNNPANIEAVMTQLQSNQFFREFRQGDVAMERWDRMRTTGDRLEEALSFLYY</sequence>
<reference evidence="10" key="1">
    <citation type="journal article" date="2019" name="Int. J. Syst. Evol. Microbiol.">
        <title>The Global Catalogue of Microorganisms (GCM) 10K type strain sequencing project: providing services to taxonomists for standard genome sequencing and annotation.</title>
        <authorList>
            <consortium name="The Broad Institute Genomics Platform"/>
            <consortium name="The Broad Institute Genome Sequencing Center for Infectious Disease"/>
            <person name="Wu L."/>
            <person name="Ma J."/>
        </authorList>
    </citation>
    <scope>NUCLEOTIDE SEQUENCE [LARGE SCALE GENOMIC DNA]</scope>
    <source>
        <strain evidence="10">CCUG 36956</strain>
    </source>
</reference>
<evidence type="ECO:0000256" key="4">
    <source>
        <dbReference type="PROSITE-ProRule" id="PRU00339"/>
    </source>
</evidence>
<evidence type="ECO:0000256" key="2">
    <source>
        <dbReference type="ARBA" id="ARBA00022729"/>
    </source>
</evidence>
<dbReference type="PANTHER" id="PTHR30332">
    <property type="entry name" value="PROBABLE GENERAL SECRETION PATHWAY PROTEIN D"/>
    <property type="match status" value="1"/>
</dbReference>
<dbReference type="InterPro" id="IPR019734">
    <property type="entry name" value="TPR_rpt"/>
</dbReference>
<keyword evidence="3" id="KW-0472">Membrane</keyword>
<dbReference type="SUPFAM" id="SSF48452">
    <property type="entry name" value="TPR-like"/>
    <property type="match status" value="1"/>
</dbReference>
<evidence type="ECO:0000256" key="6">
    <source>
        <dbReference type="SAM" id="MobiDB-lite"/>
    </source>
</evidence>
<name>A0ABW2J336_9BURK</name>
<dbReference type="Pfam" id="PF00263">
    <property type="entry name" value="Secretin"/>
    <property type="match status" value="1"/>
</dbReference>
<dbReference type="Gene3D" id="1.25.40.10">
    <property type="entry name" value="Tetratricopeptide repeat domain"/>
    <property type="match status" value="1"/>
</dbReference>
<keyword evidence="10" id="KW-1185">Reference proteome</keyword>
<dbReference type="PROSITE" id="PS50005">
    <property type="entry name" value="TPR"/>
    <property type="match status" value="1"/>
</dbReference>
<evidence type="ECO:0000313" key="9">
    <source>
        <dbReference type="EMBL" id="MFC7297557.1"/>
    </source>
</evidence>
<accession>A0ABW2J336</accession>
<feature type="chain" id="PRO_5045889667" evidence="7">
    <location>
        <begin position="30"/>
        <end position="656"/>
    </location>
</feature>
<evidence type="ECO:0000256" key="1">
    <source>
        <dbReference type="ARBA" id="ARBA00004370"/>
    </source>
</evidence>
<comment type="subcellular location">
    <subcellularLocation>
        <location evidence="1">Membrane</location>
    </subcellularLocation>
</comment>
<dbReference type="RefSeq" id="WP_382232700.1">
    <property type="nucleotide sequence ID" value="NZ_JBHTCC010000001.1"/>
</dbReference>
<keyword evidence="2 7" id="KW-0732">Signal</keyword>
<feature type="domain" description="Type II/III secretion system secretin-like" evidence="8">
    <location>
        <begin position="418"/>
        <end position="574"/>
    </location>
</feature>
<dbReference type="EMBL" id="JBHTCC010000001">
    <property type="protein sequence ID" value="MFC7297557.1"/>
    <property type="molecule type" value="Genomic_DNA"/>
</dbReference>
<feature type="region of interest" description="Disordered" evidence="6">
    <location>
        <begin position="291"/>
        <end position="311"/>
    </location>
</feature>
<feature type="repeat" description="TPR" evidence="4">
    <location>
        <begin position="129"/>
        <end position="162"/>
    </location>
</feature>
<dbReference type="PANTHER" id="PTHR30332:SF24">
    <property type="entry name" value="SECRETIN GSPD-RELATED"/>
    <property type="match status" value="1"/>
</dbReference>
<comment type="caution">
    <text evidence="9">The sequence shown here is derived from an EMBL/GenBank/DDBJ whole genome shotgun (WGS) entry which is preliminary data.</text>
</comment>
<feature type="signal peptide" evidence="7">
    <location>
        <begin position="1"/>
        <end position="29"/>
    </location>
</feature>
<keyword evidence="4" id="KW-0802">TPR repeat</keyword>
<dbReference type="InterPro" id="IPR011990">
    <property type="entry name" value="TPR-like_helical_dom_sf"/>
</dbReference>